<dbReference type="Pfam" id="PF05656">
    <property type="entry name" value="DUF805"/>
    <property type="match status" value="1"/>
</dbReference>
<dbReference type="PANTHER" id="PTHR34980:SF2">
    <property type="entry name" value="INNER MEMBRANE PROTEIN YHAH-RELATED"/>
    <property type="match status" value="1"/>
</dbReference>
<evidence type="ECO:0000256" key="1">
    <source>
        <dbReference type="SAM" id="Phobius"/>
    </source>
</evidence>
<keyword evidence="1" id="KW-0812">Transmembrane</keyword>
<dbReference type="Proteomes" id="UP000006512">
    <property type="component" value="Unassembled WGS sequence"/>
</dbReference>
<evidence type="ECO:0000313" key="2">
    <source>
        <dbReference type="EMBL" id="EGF90575.1"/>
    </source>
</evidence>
<keyword evidence="3" id="KW-1185">Reference proteome</keyword>
<protein>
    <recommendedName>
        <fullName evidence="4">DUF805 domain-containing protein</fullName>
    </recommendedName>
</protein>
<organism evidence="2 3">
    <name type="scientific">Asticcacaulis biprosthecium C19</name>
    <dbReference type="NCBI Taxonomy" id="715226"/>
    <lineage>
        <taxon>Bacteria</taxon>
        <taxon>Pseudomonadati</taxon>
        <taxon>Pseudomonadota</taxon>
        <taxon>Alphaproteobacteria</taxon>
        <taxon>Caulobacterales</taxon>
        <taxon>Caulobacteraceae</taxon>
        <taxon>Asticcacaulis</taxon>
    </lineage>
</organism>
<feature type="transmembrane region" description="Helical" evidence="1">
    <location>
        <begin position="63"/>
        <end position="89"/>
    </location>
</feature>
<dbReference type="HOGENOM" id="CLU_2257922_0_0_5"/>
<gene>
    <name evidence="2" type="ORF">ABI_36000</name>
</gene>
<name>F4QQT8_9CAUL</name>
<evidence type="ECO:0000313" key="3">
    <source>
        <dbReference type="Proteomes" id="UP000006512"/>
    </source>
</evidence>
<accession>F4QQT8</accession>
<dbReference type="InterPro" id="IPR008523">
    <property type="entry name" value="DUF805"/>
</dbReference>
<keyword evidence="1" id="KW-0472">Membrane</keyword>
<dbReference type="EMBL" id="GL883079">
    <property type="protein sequence ID" value="EGF90575.1"/>
    <property type="molecule type" value="Genomic_DNA"/>
</dbReference>
<reference evidence="3" key="1">
    <citation type="submission" date="2011-03" db="EMBL/GenBank/DDBJ databases">
        <title>Draft genome sequence of Brevundimonas diminuta.</title>
        <authorList>
            <person name="Brown P.J.B."/>
            <person name="Buechlein A."/>
            <person name="Hemmerich C."/>
            <person name="Brun Y.V."/>
        </authorList>
    </citation>
    <scope>NUCLEOTIDE SEQUENCE [LARGE SCALE GENOMIC DNA]</scope>
    <source>
        <strain evidence="3">C19</strain>
    </source>
</reference>
<dbReference type="PANTHER" id="PTHR34980">
    <property type="entry name" value="INNER MEMBRANE PROTEIN-RELATED-RELATED"/>
    <property type="match status" value="1"/>
</dbReference>
<dbReference type="AlphaFoldDB" id="F4QQT8"/>
<evidence type="ECO:0008006" key="4">
    <source>
        <dbReference type="Google" id="ProtNLM"/>
    </source>
</evidence>
<feature type="transmembrane region" description="Helical" evidence="1">
    <location>
        <begin position="34"/>
        <end position="56"/>
    </location>
</feature>
<dbReference type="GO" id="GO:0005886">
    <property type="term" value="C:plasma membrane"/>
    <property type="evidence" value="ECO:0007669"/>
    <property type="project" value="TreeGrafter"/>
</dbReference>
<proteinExistence type="predicted"/>
<keyword evidence="1" id="KW-1133">Transmembrane helix</keyword>
<sequence length="103" mass="11139">MANMMGMMAIVFIFAISLLAAAVARRLHDRGKSGAWGLMPLPFITFASVMMPTVFAQTFADMGLFFTMFINNVLYIAALVFLVILLAGAGSEGENRFGPDPTL</sequence>